<dbReference type="EMBL" id="BSOY01000047">
    <property type="protein sequence ID" value="GLS02017.1"/>
    <property type="molecule type" value="Genomic_DNA"/>
</dbReference>
<comment type="caution">
    <text evidence="1">The sequence shown here is derived from an EMBL/GenBank/DDBJ whole genome shotgun (WGS) entry which is preliminary data.</text>
</comment>
<keyword evidence="2" id="KW-1185">Reference proteome</keyword>
<reference evidence="2" key="1">
    <citation type="journal article" date="2019" name="Int. J. Syst. Evol. Microbiol.">
        <title>The Global Catalogue of Microorganisms (GCM) 10K type strain sequencing project: providing services to taxonomists for standard genome sequencing and annotation.</title>
        <authorList>
            <consortium name="The Broad Institute Genomics Platform"/>
            <consortium name="The Broad Institute Genome Sequencing Center for Infectious Disease"/>
            <person name="Wu L."/>
            <person name="Ma J."/>
        </authorList>
    </citation>
    <scope>NUCLEOTIDE SEQUENCE [LARGE SCALE GENOMIC DNA]</scope>
    <source>
        <strain evidence="2">NBRC 110107</strain>
    </source>
</reference>
<proteinExistence type="predicted"/>
<dbReference type="PANTHER" id="PTHR39337">
    <property type="entry name" value="BLR5642 PROTEIN"/>
    <property type="match status" value="1"/>
</dbReference>
<dbReference type="PANTHER" id="PTHR39337:SF1">
    <property type="entry name" value="BLR5642 PROTEIN"/>
    <property type="match status" value="1"/>
</dbReference>
<dbReference type="RefSeq" id="WP_284222887.1">
    <property type="nucleotide sequence ID" value="NZ_BSOY01000047.1"/>
</dbReference>
<sequence>MKLFTIGYEGEPQAAVIARLKAAGVEVVADVRAVAASRRAGFSKTILGSSLKEAGIDYVHLRPLGTPKAGRDAARKGRIGEMRDIFAGHMAEPASEAAFQLLRGLAAEKNTALLCFEADHAGCHRAALAERLAAEDGFEVVNL</sequence>
<dbReference type="PIRSF" id="PIRSF024492">
    <property type="entry name" value="UCP024492"/>
    <property type="match status" value="1"/>
</dbReference>
<name>A0ABQ6BP91_9CAUL</name>
<protein>
    <recommendedName>
        <fullName evidence="3">DUF488 domain-containing protein</fullName>
    </recommendedName>
</protein>
<gene>
    <name evidence="1" type="ORF">GCM10007859_20370</name>
</gene>
<accession>A0ABQ6BP91</accession>
<dbReference type="Pfam" id="PF04343">
    <property type="entry name" value="DUF488"/>
    <property type="match status" value="1"/>
</dbReference>
<dbReference type="InterPro" id="IPR014519">
    <property type="entry name" value="UCP024492"/>
</dbReference>
<dbReference type="InterPro" id="IPR007438">
    <property type="entry name" value="DUF488"/>
</dbReference>
<evidence type="ECO:0000313" key="2">
    <source>
        <dbReference type="Proteomes" id="UP001156921"/>
    </source>
</evidence>
<evidence type="ECO:0008006" key="3">
    <source>
        <dbReference type="Google" id="ProtNLM"/>
    </source>
</evidence>
<organism evidence="1 2">
    <name type="scientific">Brevundimonas denitrificans</name>
    <dbReference type="NCBI Taxonomy" id="1443434"/>
    <lineage>
        <taxon>Bacteria</taxon>
        <taxon>Pseudomonadati</taxon>
        <taxon>Pseudomonadota</taxon>
        <taxon>Alphaproteobacteria</taxon>
        <taxon>Caulobacterales</taxon>
        <taxon>Caulobacteraceae</taxon>
        <taxon>Brevundimonas</taxon>
    </lineage>
</organism>
<evidence type="ECO:0000313" key="1">
    <source>
        <dbReference type="EMBL" id="GLS02017.1"/>
    </source>
</evidence>
<dbReference type="Proteomes" id="UP001156921">
    <property type="component" value="Unassembled WGS sequence"/>
</dbReference>